<proteinExistence type="predicted"/>
<dbReference type="KEGG" id="saco:SAME_01031"/>
<accession>A0A239X0P6</accession>
<reference evidence="2 3" key="1">
    <citation type="submission" date="2017-06" db="EMBL/GenBank/DDBJ databases">
        <authorList>
            <consortium name="Pathogen Informatics"/>
        </authorList>
    </citation>
    <scope>NUCLEOTIDE SEQUENCE [LARGE SCALE GENOMIC DNA]</scope>
    <source>
        <strain evidence="2 3">NCTC11291</strain>
    </source>
</reference>
<dbReference type="AlphaFoldDB" id="A0A239X0P6"/>
<evidence type="ECO:0000256" key="1">
    <source>
        <dbReference type="SAM" id="Phobius"/>
    </source>
</evidence>
<keyword evidence="1" id="KW-1133">Transmembrane helix</keyword>
<dbReference type="EMBL" id="LT906454">
    <property type="protein sequence ID" value="SNV39763.1"/>
    <property type="molecule type" value="Genomic_DNA"/>
</dbReference>
<gene>
    <name evidence="2" type="ORF">SAMEA4504048_01031</name>
</gene>
<protein>
    <submittedName>
        <fullName evidence="2">Uncharacterized protein</fullName>
    </submittedName>
</protein>
<keyword evidence="1" id="KW-0472">Membrane</keyword>
<organism evidence="2 3">
    <name type="scientific">Streptococcus acidominimus</name>
    <dbReference type="NCBI Taxonomy" id="1326"/>
    <lineage>
        <taxon>Bacteria</taxon>
        <taxon>Bacillati</taxon>
        <taxon>Bacillota</taxon>
        <taxon>Bacilli</taxon>
        <taxon>Lactobacillales</taxon>
        <taxon>Streptococcaceae</taxon>
        <taxon>Streptococcus</taxon>
    </lineage>
</organism>
<dbReference type="RefSeq" id="WP_095122476.1">
    <property type="nucleotide sequence ID" value="NZ_LT906454.1"/>
</dbReference>
<dbReference type="OrthoDB" id="2228985at2"/>
<evidence type="ECO:0000313" key="2">
    <source>
        <dbReference type="EMBL" id="SNV39763.1"/>
    </source>
</evidence>
<feature type="transmembrane region" description="Helical" evidence="1">
    <location>
        <begin position="12"/>
        <end position="31"/>
    </location>
</feature>
<sequence length="105" mass="11934">MRRTHKPFNLKPLIHAILITLMLLSLWVALFTTNENKTLREQNKALSERVEKLPEAFGGVGYISDKTETYIEVVGYGRFLITGAESQFLDKGDLAPQYILERGAH</sequence>
<name>A0A239X0P6_STRAI</name>
<evidence type="ECO:0000313" key="3">
    <source>
        <dbReference type="Proteomes" id="UP000215144"/>
    </source>
</evidence>
<keyword evidence="1" id="KW-0812">Transmembrane</keyword>
<dbReference type="Proteomes" id="UP000215144">
    <property type="component" value="Chromosome 1"/>
</dbReference>